<dbReference type="PANTHER" id="PTHR43675:SF28">
    <property type="entry name" value="AMINE OXIDASE DOMAIN-CONTAINING PROTEIN"/>
    <property type="match status" value="1"/>
</dbReference>
<keyword evidence="2" id="KW-1185">Reference proteome</keyword>
<dbReference type="InterPro" id="IPR026669">
    <property type="entry name" value="Arsenite_MeTrfase-like"/>
</dbReference>
<evidence type="ECO:0000313" key="1">
    <source>
        <dbReference type="EMBL" id="MED6209214.1"/>
    </source>
</evidence>
<dbReference type="InterPro" id="IPR029063">
    <property type="entry name" value="SAM-dependent_MTases_sf"/>
</dbReference>
<dbReference type="Pfam" id="PF02353">
    <property type="entry name" value="CMAS"/>
    <property type="match status" value="1"/>
</dbReference>
<evidence type="ECO:0000313" key="2">
    <source>
        <dbReference type="Proteomes" id="UP001341840"/>
    </source>
</evidence>
<accession>A0ABU6YGT7</accession>
<reference evidence="1 2" key="1">
    <citation type="journal article" date="2023" name="Plants (Basel)">
        <title>Bridging the Gap: Combining Genomics and Transcriptomics Approaches to Understand Stylosanthes scabra, an Orphan Legume from the Brazilian Caatinga.</title>
        <authorList>
            <person name="Ferreira-Neto J.R.C."/>
            <person name="da Silva M.D."/>
            <person name="Binneck E."/>
            <person name="de Melo N.F."/>
            <person name="da Silva R.H."/>
            <person name="de Melo A.L.T.M."/>
            <person name="Pandolfi V."/>
            <person name="Bustamante F.O."/>
            <person name="Brasileiro-Vidal A.C."/>
            <person name="Benko-Iseppon A.M."/>
        </authorList>
    </citation>
    <scope>NUCLEOTIDE SEQUENCE [LARGE SCALE GENOMIC DNA]</scope>
    <source>
        <tissue evidence="1">Leaves</tissue>
    </source>
</reference>
<sequence length="166" mass="19472">MLDFSGMIEAVGHEYMEEFFSCCESLLADDGLLVLQFISCPDQFYDEYRLSAGFIKEYIFQGGCLPSLSRITSTMATSRLCVEHLENIGIHYYQTLRWWRKNFNENKSETLSLGFDENFIRTWEYYFDYCAACFKSGTLRDYQMVFSRPGNTTTLNDPYRSWPSAR</sequence>
<dbReference type="SUPFAM" id="SSF53335">
    <property type="entry name" value="S-adenosyl-L-methionine-dependent methyltransferases"/>
    <property type="match status" value="1"/>
</dbReference>
<gene>
    <name evidence="1" type="ORF">PIB30_052569</name>
</gene>
<comment type="caution">
    <text evidence="1">The sequence shown here is derived from an EMBL/GenBank/DDBJ whole genome shotgun (WGS) entry which is preliminary data.</text>
</comment>
<name>A0ABU6YGT7_9FABA</name>
<evidence type="ECO:0008006" key="3">
    <source>
        <dbReference type="Google" id="ProtNLM"/>
    </source>
</evidence>
<dbReference type="Proteomes" id="UP001341840">
    <property type="component" value="Unassembled WGS sequence"/>
</dbReference>
<organism evidence="1 2">
    <name type="scientific">Stylosanthes scabra</name>
    <dbReference type="NCBI Taxonomy" id="79078"/>
    <lineage>
        <taxon>Eukaryota</taxon>
        <taxon>Viridiplantae</taxon>
        <taxon>Streptophyta</taxon>
        <taxon>Embryophyta</taxon>
        <taxon>Tracheophyta</taxon>
        <taxon>Spermatophyta</taxon>
        <taxon>Magnoliopsida</taxon>
        <taxon>eudicotyledons</taxon>
        <taxon>Gunneridae</taxon>
        <taxon>Pentapetalae</taxon>
        <taxon>rosids</taxon>
        <taxon>fabids</taxon>
        <taxon>Fabales</taxon>
        <taxon>Fabaceae</taxon>
        <taxon>Papilionoideae</taxon>
        <taxon>50 kb inversion clade</taxon>
        <taxon>dalbergioids sensu lato</taxon>
        <taxon>Dalbergieae</taxon>
        <taxon>Pterocarpus clade</taxon>
        <taxon>Stylosanthes</taxon>
    </lineage>
</organism>
<proteinExistence type="predicted"/>
<protein>
    <recommendedName>
        <fullName evidence="3">Cyclopropane-fatty-acyl-phospholipid synthase</fullName>
    </recommendedName>
</protein>
<dbReference type="EMBL" id="JASCZI010242038">
    <property type="protein sequence ID" value="MED6209214.1"/>
    <property type="molecule type" value="Genomic_DNA"/>
</dbReference>
<dbReference type="PANTHER" id="PTHR43675">
    <property type="entry name" value="ARSENITE METHYLTRANSFERASE"/>
    <property type="match status" value="1"/>
</dbReference>
<dbReference type="Gene3D" id="3.40.50.150">
    <property type="entry name" value="Vaccinia Virus protein VP39"/>
    <property type="match status" value="1"/>
</dbReference>